<evidence type="ECO:0000313" key="2">
    <source>
        <dbReference type="EMBL" id="POR49413.1"/>
    </source>
</evidence>
<dbReference type="Gene3D" id="1.20.120.1870">
    <property type="entry name" value="Fic/DOC protein, Fido domain"/>
    <property type="match status" value="1"/>
</dbReference>
<dbReference type="InterPro" id="IPR006440">
    <property type="entry name" value="Doc"/>
</dbReference>
<organism evidence="2 3">
    <name type="scientific">Paraburkholderia eburnea</name>
    <dbReference type="NCBI Taxonomy" id="1189126"/>
    <lineage>
        <taxon>Bacteria</taxon>
        <taxon>Pseudomonadati</taxon>
        <taxon>Pseudomonadota</taxon>
        <taxon>Betaproteobacteria</taxon>
        <taxon>Burkholderiales</taxon>
        <taxon>Burkholderiaceae</taxon>
        <taxon>Paraburkholderia</taxon>
    </lineage>
</organism>
<comment type="caution">
    <text evidence="2">The sequence shown here is derived from an EMBL/GenBank/DDBJ whole genome shotgun (WGS) entry which is preliminary data.</text>
</comment>
<dbReference type="PROSITE" id="PS51459">
    <property type="entry name" value="FIDO"/>
    <property type="match status" value="1"/>
</dbReference>
<dbReference type="InterPro" id="IPR003812">
    <property type="entry name" value="Fido"/>
</dbReference>
<evidence type="ECO:0000313" key="3">
    <source>
        <dbReference type="Proteomes" id="UP000237381"/>
    </source>
</evidence>
<dbReference type="OrthoDB" id="9802752at2"/>
<name>A0A2S4M3W5_9BURK</name>
<sequence>MKKINPRHTSAIRTVTSEEVLSIHDILAIDMADSGDAISPAGVKNEVLLHSAVGRQTTGFGDRFKYDTVESNAATLCYGICCNHPFHNGNKRTALVSMLSHLDKNDRTFDSSVTQDDLYELMTKVAGHGFVDPKRKERDQSDAEVDEIASWLRKRTRRVERNERLVTYRELGSILGRYGYYLENLAGNKIDVVKYETITEGWLLFKRERSVKRRIKRIPWPRDGATVPKQILRDLRRECDLTEEHGVDSTNFYASQRPVDYFLKHYSSVLRRLAKT</sequence>
<evidence type="ECO:0000259" key="1">
    <source>
        <dbReference type="PROSITE" id="PS51459"/>
    </source>
</evidence>
<dbReference type="InterPro" id="IPR053737">
    <property type="entry name" value="Type_II_TA_Toxin"/>
</dbReference>
<dbReference type="SUPFAM" id="SSF140931">
    <property type="entry name" value="Fic-like"/>
    <property type="match status" value="1"/>
</dbReference>
<dbReference type="NCBIfam" id="TIGR01550">
    <property type="entry name" value="DOC_P1"/>
    <property type="match status" value="1"/>
</dbReference>
<keyword evidence="3" id="KW-1185">Reference proteome</keyword>
<accession>A0A2S4M3W5</accession>
<dbReference type="RefSeq" id="WP_103705885.1">
    <property type="nucleotide sequence ID" value="NZ_PQGA01000011.1"/>
</dbReference>
<reference evidence="2 3" key="1">
    <citation type="submission" date="2018-01" db="EMBL/GenBank/DDBJ databases">
        <title>Genomic Encyclopedia of Type Strains, Phase III (KMG-III): the genomes of soil and plant-associated and newly described type strains.</title>
        <authorList>
            <person name="Whitman W."/>
        </authorList>
    </citation>
    <scope>NUCLEOTIDE SEQUENCE [LARGE SCALE GENOMIC DNA]</scope>
    <source>
        <strain evidence="2 3">JCM 18070</strain>
    </source>
</reference>
<dbReference type="InterPro" id="IPR036597">
    <property type="entry name" value="Fido-like_dom_sf"/>
</dbReference>
<dbReference type="AlphaFoldDB" id="A0A2S4M3W5"/>
<feature type="domain" description="Fido" evidence="1">
    <location>
        <begin position="15"/>
        <end position="154"/>
    </location>
</feature>
<dbReference type="EMBL" id="PQGA01000011">
    <property type="protein sequence ID" value="POR49413.1"/>
    <property type="molecule type" value="Genomic_DNA"/>
</dbReference>
<dbReference type="Proteomes" id="UP000237381">
    <property type="component" value="Unassembled WGS sequence"/>
</dbReference>
<dbReference type="Pfam" id="PF02661">
    <property type="entry name" value="Fic"/>
    <property type="match status" value="1"/>
</dbReference>
<proteinExistence type="predicted"/>
<dbReference type="GO" id="GO:0016301">
    <property type="term" value="F:kinase activity"/>
    <property type="evidence" value="ECO:0007669"/>
    <property type="project" value="InterPro"/>
</dbReference>
<gene>
    <name evidence="2" type="ORF">B0G62_11180</name>
</gene>
<protein>
    <submittedName>
        <fullName evidence="2">Death-on-curing protein</fullName>
    </submittedName>
</protein>